<evidence type="ECO:0000313" key="12">
    <source>
        <dbReference type="Proteomes" id="UP000245790"/>
    </source>
</evidence>
<dbReference type="SMART" id="SM01079">
    <property type="entry name" value="CHASE"/>
    <property type="match status" value="1"/>
</dbReference>
<proteinExistence type="predicted"/>
<keyword evidence="7" id="KW-0732">Signal</keyword>
<dbReference type="SMART" id="SM00267">
    <property type="entry name" value="GGDEF"/>
    <property type="match status" value="1"/>
</dbReference>
<feature type="transmembrane region" description="Helical" evidence="6">
    <location>
        <begin position="331"/>
        <end position="349"/>
    </location>
</feature>
<dbReference type="InterPro" id="IPR035919">
    <property type="entry name" value="EAL_sf"/>
</dbReference>
<evidence type="ECO:0000256" key="2">
    <source>
        <dbReference type="ARBA" id="ARBA00004370"/>
    </source>
</evidence>
<feature type="signal peptide" evidence="7">
    <location>
        <begin position="1"/>
        <end position="20"/>
    </location>
</feature>
<dbReference type="RefSeq" id="WP_109761751.1">
    <property type="nucleotide sequence ID" value="NZ_QGGU01000002.1"/>
</dbReference>
<dbReference type="FunFam" id="3.30.70.270:FF:000001">
    <property type="entry name" value="Diguanylate cyclase domain protein"/>
    <property type="match status" value="1"/>
</dbReference>
<accession>A0A316FYL5</accession>
<feature type="domain" description="CHASE" evidence="8">
    <location>
        <begin position="452"/>
        <end position="546"/>
    </location>
</feature>
<dbReference type="PROSITE" id="PS50883">
    <property type="entry name" value="EAL"/>
    <property type="match status" value="1"/>
</dbReference>
<gene>
    <name evidence="11" type="ORF">C8D97_10267</name>
</gene>
<evidence type="ECO:0000259" key="8">
    <source>
        <dbReference type="PROSITE" id="PS50839"/>
    </source>
</evidence>
<dbReference type="InterPro" id="IPR015168">
    <property type="entry name" value="SsuA/THI5"/>
</dbReference>
<evidence type="ECO:0000256" key="1">
    <source>
        <dbReference type="ARBA" id="ARBA00001946"/>
    </source>
</evidence>
<dbReference type="InterPro" id="IPR042240">
    <property type="entry name" value="CHASE_sf"/>
</dbReference>
<dbReference type="Pfam" id="PF00990">
    <property type="entry name" value="GGDEF"/>
    <property type="match status" value="1"/>
</dbReference>
<dbReference type="PROSITE" id="PS50839">
    <property type="entry name" value="CHASE"/>
    <property type="match status" value="1"/>
</dbReference>
<evidence type="ECO:0000313" key="11">
    <source>
        <dbReference type="EMBL" id="PWK53679.1"/>
    </source>
</evidence>
<dbReference type="SUPFAM" id="SSF55073">
    <property type="entry name" value="Nucleotide cyclase"/>
    <property type="match status" value="1"/>
</dbReference>
<dbReference type="GO" id="GO:0003824">
    <property type="term" value="F:catalytic activity"/>
    <property type="evidence" value="ECO:0007669"/>
    <property type="project" value="UniProtKB-ARBA"/>
</dbReference>
<dbReference type="InterPro" id="IPR029787">
    <property type="entry name" value="Nucleotide_cyclase"/>
</dbReference>
<dbReference type="NCBIfam" id="TIGR00254">
    <property type="entry name" value="GGDEF"/>
    <property type="match status" value="1"/>
</dbReference>
<dbReference type="PROSITE" id="PS50887">
    <property type="entry name" value="GGDEF"/>
    <property type="match status" value="1"/>
</dbReference>
<dbReference type="OrthoDB" id="9176779at2"/>
<dbReference type="GO" id="GO:0007165">
    <property type="term" value="P:signal transduction"/>
    <property type="evidence" value="ECO:0007669"/>
    <property type="project" value="UniProtKB-ARBA"/>
</dbReference>
<feature type="transmembrane region" description="Helical" evidence="6">
    <location>
        <begin position="354"/>
        <end position="373"/>
    </location>
</feature>
<evidence type="ECO:0000256" key="7">
    <source>
        <dbReference type="SAM" id="SignalP"/>
    </source>
</evidence>
<name>A0A316FYL5_9GAMM</name>
<dbReference type="PANTHER" id="PTHR44757">
    <property type="entry name" value="DIGUANYLATE CYCLASE DGCP"/>
    <property type="match status" value="1"/>
</dbReference>
<reference evidence="11 12" key="1">
    <citation type="submission" date="2018-05" db="EMBL/GenBank/DDBJ databases">
        <title>Genomic Encyclopedia of Type Strains, Phase IV (KMG-IV): sequencing the most valuable type-strain genomes for metagenomic binning, comparative biology and taxonomic classification.</title>
        <authorList>
            <person name="Goeker M."/>
        </authorList>
    </citation>
    <scope>NUCLEOTIDE SEQUENCE [LARGE SCALE GENOMIC DNA]</scope>
    <source>
        <strain evidence="11 12">DSM 25350</strain>
    </source>
</reference>
<dbReference type="InterPro" id="IPR006189">
    <property type="entry name" value="CHASE_dom"/>
</dbReference>
<dbReference type="Gene3D" id="3.40.190.10">
    <property type="entry name" value="Periplasmic binding protein-like II"/>
    <property type="match status" value="2"/>
</dbReference>
<comment type="caution">
    <text evidence="11">The sequence shown here is derived from an EMBL/GenBank/DDBJ whole genome shotgun (WGS) entry which is preliminary data.</text>
</comment>
<sequence>MRIIISRLIASLLFISSSFAADKVVLQLKWEHQFQFAGYYAAQWQGYYKEAGLDVEIRPVTRPDGSIVNPVAEVANGSAHFAVGALDILIAQDQGVGLTVLAPIFQRSATGIFSLKDTSIESLSELAKLKIATSPNDTTRYELLALFKSRGFDLNELKLVDEPVTVETLVSGKADAIATYGVSAKFEAREKGVELNELYPSDYGINFYGDTLYTSQQLNIKRPELVSRFVKASLKGWQYAIANKTELAEKITNTLPRHRFKFNNQLTYNLSFARAIDDLLRYPAVALGDLNVGRWMHMNTQLKKIGLINTEHEPSEVLYDSFALDNEYLNIYVYTILVLTLLVLSFVFWSKRQLLLTLLSIAGLSILICYQIELRIKSDHVQEQRLNAMRHLSSISAKLKGNLQTNLSMLRGFAAFISANPELTEQEFRNYAREIYKKETLLINFAAAKDLVVNYIYPLQGNEKVIGLDYKSNADQSDMVMQVVNTGQLMVVGPVDLIQGGVAFIGRAPVFTGSASNRKLWGIISSPIDAGALFRQSGVRDDLSDIHLAIKSYDSLGREGNVFYGKDEIFKSPNHISLMINVGGGSWLIAAEPKLNSQSLSTLLWIIRGIITFTTLLIMFYAVIRYRQEREKRAIQNELVDNKNLLQKVGHVAKVGGWRMDPALNFLHWSEQTSRVIGRPLNYSPASLHELNTYITASSLESWVEHVETAFEDKRSFDIELELMEADRWIRVIGNYSIESNESAITGTVQDISDKIKSSKIIEYQATHDALTGLPNRFLFNDRLEQSIDKACRDNEKVAVLFVDLDRFKPINDNFGHHVGDKILKLVADTLLTCVRESDTVSRLSGDEFGVILPGIEDFNDALKVTELILAKLDSSHTIDKFSMYTSASIGIAVFPEDGLDANSLLRKADQAMYEVKRAGRNGWQFYTREMQKKSEYRHTLLTNLIDAVNKEELHTYFQPIYDIANNKVVKCESLARWFKEDGSLISPNEFIPIAEESGLINRIDMQMFENSVKLLEQLKQHNVTMGLSVNISPRLFQTKDRALEQWFNTVESCSQHFDLTVEITERLLTDESEKAVEVLTKLRELNVKIAIDDFGTGYSSLSYLVKFPVDIIKIDRAFVSAIGVDSSAETLVDTILVMARRLNIQVIAEGIETEQQLAFLANRHCDFGQGFLWAKPMAVDDFYRHLQIKQLMQ</sequence>
<dbReference type="CDD" id="cd01948">
    <property type="entry name" value="EAL"/>
    <property type="match status" value="1"/>
</dbReference>
<dbReference type="Gene3D" id="3.30.450.350">
    <property type="entry name" value="CHASE domain"/>
    <property type="match status" value="1"/>
</dbReference>
<evidence type="ECO:0000256" key="5">
    <source>
        <dbReference type="ARBA" id="ARBA00023136"/>
    </source>
</evidence>
<dbReference type="InterPro" id="IPR052155">
    <property type="entry name" value="Biofilm_reg_signaling"/>
</dbReference>
<dbReference type="GO" id="GO:0016020">
    <property type="term" value="C:membrane"/>
    <property type="evidence" value="ECO:0007669"/>
    <property type="project" value="UniProtKB-SubCell"/>
</dbReference>
<evidence type="ECO:0000256" key="4">
    <source>
        <dbReference type="ARBA" id="ARBA00022989"/>
    </source>
</evidence>
<organism evidence="11 12">
    <name type="scientific">Pleionea mediterranea</name>
    <dbReference type="NCBI Taxonomy" id="523701"/>
    <lineage>
        <taxon>Bacteria</taxon>
        <taxon>Pseudomonadati</taxon>
        <taxon>Pseudomonadota</taxon>
        <taxon>Gammaproteobacteria</taxon>
        <taxon>Oceanospirillales</taxon>
        <taxon>Pleioneaceae</taxon>
        <taxon>Pleionea</taxon>
    </lineage>
</organism>
<dbReference type="PANTHER" id="PTHR44757:SF2">
    <property type="entry name" value="BIOFILM ARCHITECTURE MAINTENANCE PROTEIN MBAA"/>
    <property type="match status" value="1"/>
</dbReference>
<dbReference type="Gene3D" id="3.30.450.20">
    <property type="entry name" value="PAS domain"/>
    <property type="match status" value="1"/>
</dbReference>
<dbReference type="Gene3D" id="3.20.20.450">
    <property type="entry name" value="EAL domain"/>
    <property type="match status" value="1"/>
</dbReference>
<keyword evidence="4 6" id="KW-1133">Transmembrane helix</keyword>
<evidence type="ECO:0000256" key="6">
    <source>
        <dbReference type="SAM" id="Phobius"/>
    </source>
</evidence>
<dbReference type="Gene3D" id="3.30.70.270">
    <property type="match status" value="1"/>
</dbReference>
<dbReference type="AlphaFoldDB" id="A0A316FYL5"/>
<dbReference type="SUPFAM" id="SSF55785">
    <property type="entry name" value="PYP-like sensor domain (PAS domain)"/>
    <property type="match status" value="1"/>
</dbReference>
<dbReference type="InterPro" id="IPR000160">
    <property type="entry name" value="GGDEF_dom"/>
</dbReference>
<dbReference type="InterPro" id="IPR043128">
    <property type="entry name" value="Rev_trsase/Diguanyl_cyclase"/>
</dbReference>
<dbReference type="InterPro" id="IPR035965">
    <property type="entry name" value="PAS-like_dom_sf"/>
</dbReference>
<keyword evidence="12" id="KW-1185">Reference proteome</keyword>
<dbReference type="Pfam" id="PF03924">
    <property type="entry name" value="CHASE"/>
    <property type="match status" value="1"/>
</dbReference>
<feature type="domain" description="GGDEF" evidence="10">
    <location>
        <begin position="796"/>
        <end position="929"/>
    </location>
</feature>
<dbReference type="SMART" id="SM00052">
    <property type="entry name" value="EAL"/>
    <property type="match status" value="1"/>
</dbReference>
<dbReference type="SUPFAM" id="SSF53850">
    <property type="entry name" value="Periplasmic binding protein-like II"/>
    <property type="match status" value="1"/>
</dbReference>
<comment type="subcellular location">
    <subcellularLocation>
        <location evidence="2">Membrane</location>
    </subcellularLocation>
</comment>
<dbReference type="Pfam" id="PF09084">
    <property type="entry name" value="NMT1"/>
    <property type="match status" value="1"/>
</dbReference>
<comment type="cofactor">
    <cofactor evidence="1">
        <name>Mg(2+)</name>
        <dbReference type="ChEBI" id="CHEBI:18420"/>
    </cofactor>
</comment>
<evidence type="ECO:0000259" key="9">
    <source>
        <dbReference type="PROSITE" id="PS50883"/>
    </source>
</evidence>
<dbReference type="InterPro" id="IPR001633">
    <property type="entry name" value="EAL_dom"/>
</dbReference>
<dbReference type="SUPFAM" id="SSF141868">
    <property type="entry name" value="EAL domain-like"/>
    <property type="match status" value="1"/>
</dbReference>
<dbReference type="Pfam" id="PF00563">
    <property type="entry name" value="EAL"/>
    <property type="match status" value="1"/>
</dbReference>
<protein>
    <submittedName>
        <fullName evidence="11">Diguanylate cyclase (GGDEF)-like protein</fullName>
    </submittedName>
</protein>
<feature type="transmembrane region" description="Helical" evidence="6">
    <location>
        <begin position="603"/>
        <end position="624"/>
    </location>
</feature>
<feature type="chain" id="PRO_5016392959" evidence="7">
    <location>
        <begin position="21"/>
        <end position="1194"/>
    </location>
</feature>
<evidence type="ECO:0000256" key="3">
    <source>
        <dbReference type="ARBA" id="ARBA00022692"/>
    </source>
</evidence>
<keyword evidence="5 6" id="KW-0472">Membrane</keyword>
<dbReference type="Proteomes" id="UP000245790">
    <property type="component" value="Unassembled WGS sequence"/>
</dbReference>
<feature type="domain" description="EAL" evidence="9">
    <location>
        <begin position="938"/>
        <end position="1191"/>
    </location>
</feature>
<evidence type="ECO:0000259" key="10">
    <source>
        <dbReference type="PROSITE" id="PS50887"/>
    </source>
</evidence>
<keyword evidence="3 6" id="KW-0812">Transmembrane</keyword>
<dbReference type="CDD" id="cd01949">
    <property type="entry name" value="GGDEF"/>
    <property type="match status" value="1"/>
</dbReference>
<dbReference type="EMBL" id="QGGU01000002">
    <property type="protein sequence ID" value="PWK53679.1"/>
    <property type="molecule type" value="Genomic_DNA"/>
</dbReference>